<sequence length="214" mass="24361">MTQAADPRSRIDERARDKFAAKRTELALATLHTLAERGYAHTSLREIAQNSEYSHGVLHYYFRDKIDLLVHAVRQYEAVCVTRYDDVIAAANNADELRTEFIATFSATLAADAAIHRLWYDLRNQSLFDDSFRDDVLEIEARREDMIWRVVSRYCEHRDTVPNLTPATAYVTIDGIFQRALLHQLAGRTDEVDNVGDQLDSIFGLLGAPSLSRS</sequence>
<dbReference type="PANTHER" id="PTHR43479">
    <property type="entry name" value="ACREF/ENVCD OPERON REPRESSOR-RELATED"/>
    <property type="match status" value="1"/>
</dbReference>
<protein>
    <submittedName>
        <fullName evidence="4">TetR family transcriptional regulator</fullName>
    </submittedName>
</protein>
<dbReference type="Gene3D" id="1.10.357.10">
    <property type="entry name" value="Tetracycline Repressor, domain 2"/>
    <property type="match status" value="1"/>
</dbReference>
<evidence type="ECO:0000259" key="3">
    <source>
        <dbReference type="PROSITE" id="PS50977"/>
    </source>
</evidence>
<evidence type="ECO:0000313" key="5">
    <source>
        <dbReference type="Proteomes" id="UP000638263"/>
    </source>
</evidence>
<organism evidence="4 5">
    <name type="scientific">Nocardia jinanensis</name>
    <dbReference type="NCBI Taxonomy" id="382504"/>
    <lineage>
        <taxon>Bacteria</taxon>
        <taxon>Bacillati</taxon>
        <taxon>Actinomycetota</taxon>
        <taxon>Actinomycetes</taxon>
        <taxon>Mycobacteriales</taxon>
        <taxon>Nocardiaceae</taxon>
        <taxon>Nocardia</taxon>
    </lineage>
</organism>
<dbReference type="Proteomes" id="UP000638263">
    <property type="component" value="Unassembled WGS sequence"/>
</dbReference>
<dbReference type="InterPro" id="IPR009057">
    <property type="entry name" value="Homeodomain-like_sf"/>
</dbReference>
<feature type="domain" description="HTH tetR-type" evidence="3">
    <location>
        <begin position="20"/>
        <end position="80"/>
    </location>
</feature>
<reference evidence="4" key="1">
    <citation type="journal article" date="2014" name="Int. J. Syst. Evol. Microbiol.">
        <title>Complete genome sequence of Corynebacterium casei LMG S-19264T (=DSM 44701T), isolated from a smear-ripened cheese.</title>
        <authorList>
            <consortium name="US DOE Joint Genome Institute (JGI-PGF)"/>
            <person name="Walter F."/>
            <person name="Albersmeier A."/>
            <person name="Kalinowski J."/>
            <person name="Ruckert C."/>
        </authorList>
    </citation>
    <scope>NUCLEOTIDE SEQUENCE</scope>
    <source>
        <strain evidence="4">CGMCC 4.3508</strain>
    </source>
</reference>
<dbReference type="RefSeq" id="WP_062996635.1">
    <property type="nucleotide sequence ID" value="NZ_BMMH01000002.1"/>
</dbReference>
<keyword evidence="1 2" id="KW-0238">DNA-binding</keyword>
<reference evidence="4" key="2">
    <citation type="submission" date="2020-09" db="EMBL/GenBank/DDBJ databases">
        <authorList>
            <person name="Sun Q."/>
            <person name="Zhou Y."/>
        </authorList>
    </citation>
    <scope>NUCLEOTIDE SEQUENCE</scope>
    <source>
        <strain evidence="4">CGMCC 4.3508</strain>
    </source>
</reference>
<dbReference type="PANTHER" id="PTHR43479:SF11">
    <property type="entry name" value="ACREF_ENVCD OPERON REPRESSOR-RELATED"/>
    <property type="match status" value="1"/>
</dbReference>
<dbReference type="Pfam" id="PF00440">
    <property type="entry name" value="TetR_N"/>
    <property type="match status" value="1"/>
</dbReference>
<feature type="DNA-binding region" description="H-T-H motif" evidence="2">
    <location>
        <begin position="43"/>
        <end position="62"/>
    </location>
</feature>
<dbReference type="InterPro" id="IPR050624">
    <property type="entry name" value="HTH-type_Tx_Regulator"/>
</dbReference>
<dbReference type="GO" id="GO:0003677">
    <property type="term" value="F:DNA binding"/>
    <property type="evidence" value="ECO:0007669"/>
    <property type="project" value="UniProtKB-UniRule"/>
</dbReference>
<dbReference type="PROSITE" id="PS50977">
    <property type="entry name" value="HTH_TETR_2"/>
    <property type="match status" value="1"/>
</dbReference>
<gene>
    <name evidence="4" type="ORF">GCM10011588_15740</name>
</gene>
<evidence type="ECO:0000256" key="1">
    <source>
        <dbReference type="ARBA" id="ARBA00023125"/>
    </source>
</evidence>
<dbReference type="EMBL" id="BMMH01000002">
    <property type="protein sequence ID" value="GGL01863.1"/>
    <property type="molecule type" value="Genomic_DNA"/>
</dbReference>
<dbReference type="InterPro" id="IPR001647">
    <property type="entry name" value="HTH_TetR"/>
</dbReference>
<accession>A0A917RE15</accession>
<dbReference type="AlphaFoldDB" id="A0A917RE15"/>
<name>A0A917RE15_9NOCA</name>
<evidence type="ECO:0000313" key="4">
    <source>
        <dbReference type="EMBL" id="GGL01863.1"/>
    </source>
</evidence>
<dbReference type="SUPFAM" id="SSF46689">
    <property type="entry name" value="Homeodomain-like"/>
    <property type="match status" value="1"/>
</dbReference>
<proteinExistence type="predicted"/>
<keyword evidence="5" id="KW-1185">Reference proteome</keyword>
<comment type="caution">
    <text evidence="4">The sequence shown here is derived from an EMBL/GenBank/DDBJ whole genome shotgun (WGS) entry which is preliminary data.</text>
</comment>
<evidence type="ECO:0000256" key="2">
    <source>
        <dbReference type="PROSITE-ProRule" id="PRU00335"/>
    </source>
</evidence>